<sequence length="1324" mass="152827">MNCVTGQKHILILVNSIEAGIYNKRTMPHLKTYHLEAPLIKDNSQSSLIFLRENENYGERKRRQTADDSLRKIPQHLVNENMDLESLLADYETDYAKPIRFEQEIKQTSQIGNLKQEPQKISRQISLLDHEANLRENSEEENENSIEDKEESGISDSYKGNANDKTYNGDYKFKKLSTGKNEESRNRNAINDKLNLYKSILNDDQLINSKQTACCSNSDLSSCQQCSQHVEGGALANRYVKSKNNLKVNNNQPSKMDGKTKSKDFSFKSHKSFKNQEEEDDDDGQDDDQKHLNPLKYPTAVLKSPKQETQNSNLSAYNDLNFTSPKKNSETMNQKDKSLTWNSYQTLNDDQLENAKNNLSHEANYKLSKTEQDASEKKKDFSWKWGIFKRSHQFNPMNEIKLKTSSRLMKKGFGASLPSYSLGETRKELMIENMLRKKEKLLQLEKEGKWDVDNVKSLKESFGDDVMEPYDQLDDLVNKPLESDLGSIVQKYRVYNRQKRMSNDIERFKREVSGENVKNLKKKLLKVEVPKAKDLYLSNNMESWRSMKDMKGYAKNKTDIKSAKGKPIQNNTKSYKKALSSENIFAKQTSESRPLQLLKQPLQRRKRSLQLETSTKAFSTNETQKLFSNAFEKAKISANTFKLAKRHNSLKALHSKNNKNFAKQQAFNVKSYKKLLKHTQMVENDDVKENNDLKNDLNKGHVKKLYKKAVDLKKPLKALASNTLAKTSKTTKSQTINKSFPKISAVKKSSLEKCPANDLKAFRKANPSFFAENAETDSTTKKYFNKSKTDLTIMKEKNWHVNNSNESFFRETNQRFFAEKADNTTKQSFNKDQTDLTIMREKNLHVNNSNSNESFFDKYHENLNTTEEGLLKKSLIKSFKPKISFKRSVTNNLKRNLQINGSTKSNQSFKRSKRSLKTNPLENDIKSETSYYKDLYKPQFNFDYANTKLLKSNPENEFSNSRQVFQNEELQGNLNQDFDFTFNREKFANLNDRDLALQKFSDINFNKLWQEDKSHKSEKRLIKPVMRKNNPKHWQHKTQNKRQNVALNKNNINNDFTGNLKLDDFPLKVQLLKDKYLNDLENFNKNYKFNENHFTWPQTNFKNYISPTDNSTEMLTTTTEDAKNLTLELRNEILNCKAFASLEEFLKSLPQNITNSLFNPQTELNSSTEKIEMDVNTEVITETSTISTPTVVDSTTICTSTEEVETTTEEAIEDNTQCTEIDYEEITECNSEENLDETSTESVSESVTEETLSNTTCAAENDVKLNISINANVHGSLKTNNFCGNGSFNIVPGLKDDRLRRGVLSDISENFQKRKCAEIPTQKP</sequence>
<gene>
    <name evidence="2" type="ORF">FF38_02643</name>
</gene>
<feature type="compositionally biased region" description="Acidic residues" evidence="1">
    <location>
        <begin position="138"/>
        <end position="150"/>
    </location>
</feature>
<dbReference type="EMBL" id="JRES01000930">
    <property type="protein sequence ID" value="KNC27193.1"/>
    <property type="molecule type" value="Genomic_DNA"/>
</dbReference>
<feature type="compositionally biased region" description="Polar residues" evidence="1">
    <location>
        <begin position="307"/>
        <end position="326"/>
    </location>
</feature>
<keyword evidence="3" id="KW-1185">Reference proteome</keyword>
<evidence type="ECO:0000313" key="2">
    <source>
        <dbReference type="EMBL" id="KNC27193.1"/>
    </source>
</evidence>
<feature type="compositionally biased region" description="Polar residues" evidence="1">
    <location>
        <begin position="154"/>
        <end position="166"/>
    </location>
</feature>
<organism evidence="2 3">
    <name type="scientific">Lucilia cuprina</name>
    <name type="common">Green bottle fly</name>
    <name type="synonym">Australian sheep blowfly</name>
    <dbReference type="NCBI Taxonomy" id="7375"/>
    <lineage>
        <taxon>Eukaryota</taxon>
        <taxon>Metazoa</taxon>
        <taxon>Ecdysozoa</taxon>
        <taxon>Arthropoda</taxon>
        <taxon>Hexapoda</taxon>
        <taxon>Insecta</taxon>
        <taxon>Pterygota</taxon>
        <taxon>Neoptera</taxon>
        <taxon>Endopterygota</taxon>
        <taxon>Diptera</taxon>
        <taxon>Brachycera</taxon>
        <taxon>Muscomorpha</taxon>
        <taxon>Oestroidea</taxon>
        <taxon>Calliphoridae</taxon>
        <taxon>Luciliinae</taxon>
        <taxon>Lucilia</taxon>
    </lineage>
</organism>
<feature type="region of interest" description="Disordered" evidence="1">
    <location>
        <begin position="242"/>
        <end position="337"/>
    </location>
</feature>
<evidence type="ECO:0000256" key="1">
    <source>
        <dbReference type="SAM" id="MobiDB-lite"/>
    </source>
</evidence>
<comment type="caution">
    <text evidence="2">The sequence shown here is derived from an EMBL/GenBank/DDBJ whole genome shotgun (WGS) entry which is preliminary data.</text>
</comment>
<dbReference type="Proteomes" id="UP000037069">
    <property type="component" value="Unassembled WGS sequence"/>
</dbReference>
<feature type="compositionally biased region" description="Acidic residues" evidence="1">
    <location>
        <begin position="277"/>
        <end position="286"/>
    </location>
</feature>
<feature type="region of interest" description="Disordered" evidence="1">
    <location>
        <begin position="1234"/>
        <end position="1253"/>
    </location>
</feature>
<dbReference type="OrthoDB" id="8035982at2759"/>
<evidence type="ECO:0000313" key="3">
    <source>
        <dbReference type="Proteomes" id="UP000037069"/>
    </source>
</evidence>
<feature type="compositionally biased region" description="Basic and acidic residues" evidence="1">
    <location>
        <begin position="327"/>
        <end position="337"/>
    </location>
</feature>
<name>A0A0L0C4A8_LUCCU</name>
<proteinExistence type="predicted"/>
<reference evidence="2 3" key="1">
    <citation type="journal article" date="2015" name="Nat. Commun.">
        <title>Lucilia cuprina genome unlocks parasitic fly biology to underpin future interventions.</title>
        <authorList>
            <person name="Anstead C.A."/>
            <person name="Korhonen P.K."/>
            <person name="Young N.D."/>
            <person name="Hall R.S."/>
            <person name="Jex A.R."/>
            <person name="Murali S.C."/>
            <person name="Hughes D.S."/>
            <person name="Lee S.F."/>
            <person name="Perry T."/>
            <person name="Stroehlein A.J."/>
            <person name="Ansell B.R."/>
            <person name="Breugelmans B."/>
            <person name="Hofmann A."/>
            <person name="Qu J."/>
            <person name="Dugan S."/>
            <person name="Lee S.L."/>
            <person name="Chao H."/>
            <person name="Dinh H."/>
            <person name="Han Y."/>
            <person name="Doddapaneni H.V."/>
            <person name="Worley K.C."/>
            <person name="Muzny D.M."/>
            <person name="Ioannidis P."/>
            <person name="Waterhouse R.M."/>
            <person name="Zdobnov E.M."/>
            <person name="James P.J."/>
            <person name="Bagnall N.H."/>
            <person name="Kotze A.C."/>
            <person name="Gibbs R.A."/>
            <person name="Richards S."/>
            <person name="Batterham P."/>
            <person name="Gasser R.B."/>
        </authorList>
    </citation>
    <scope>NUCLEOTIDE SEQUENCE [LARGE SCALE GENOMIC DNA]</scope>
    <source>
        <strain evidence="2 3">LS</strain>
        <tissue evidence="2">Full body</tissue>
    </source>
</reference>
<protein>
    <submittedName>
        <fullName evidence="2">Uncharacterized protein</fullName>
    </submittedName>
</protein>
<feature type="region of interest" description="Disordered" evidence="1">
    <location>
        <begin position="129"/>
        <end position="166"/>
    </location>
</feature>
<feature type="compositionally biased region" description="Low complexity" evidence="1">
    <location>
        <begin position="1240"/>
        <end position="1253"/>
    </location>
</feature>
<feature type="compositionally biased region" description="Basic and acidic residues" evidence="1">
    <location>
        <begin position="256"/>
        <end position="267"/>
    </location>
</feature>
<accession>A0A0L0C4A8</accession>
<feature type="compositionally biased region" description="Low complexity" evidence="1">
    <location>
        <begin position="242"/>
        <end position="251"/>
    </location>
</feature>